<dbReference type="Gene3D" id="1.10.287.950">
    <property type="entry name" value="Methyl-accepting chemotaxis protein"/>
    <property type="match status" value="1"/>
</dbReference>
<accession>A2SKE6</accession>
<dbReference type="GO" id="GO:0016020">
    <property type="term" value="C:membrane"/>
    <property type="evidence" value="ECO:0007669"/>
    <property type="project" value="InterPro"/>
</dbReference>
<dbReference type="InterPro" id="IPR004089">
    <property type="entry name" value="MCPsignal_dom"/>
</dbReference>
<dbReference type="Proteomes" id="UP000000366">
    <property type="component" value="Chromosome"/>
</dbReference>
<dbReference type="SUPFAM" id="SSF58104">
    <property type="entry name" value="Methyl-accepting chemotaxis protein (MCP) signaling domain"/>
    <property type="match status" value="1"/>
</dbReference>
<dbReference type="KEGG" id="mpt:Mpe_A3082"/>
<dbReference type="AlphaFoldDB" id="A2SKE6"/>
<dbReference type="GO" id="GO:0007165">
    <property type="term" value="P:signal transduction"/>
    <property type="evidence" value="ECO:0007669"/>
    <property type="project" value="UniProtKB-KW"/>
</dbReference>
<evidence type="ECO:0000256" key="2">
    <source>
        <dbReference type="ARBA" id="ARBA00029447"/>
    </source>
</evidence>
<dbReference type="GO" id="GO:0006935">
    <property type="term" value="P:chemotaxis"/>
    <property type="evidence" value="ECO:0007669"/>
    <property type="project" value="UniProtKB-KW"/>
</dbReference>
<dbReference type="SMART" id="SM00283">
    <property type="entry name" value="MA"/>
    <property type="match status" value="1"/>
</dbReference>
<dbReference type="InterPro" id="IPR051310">
    <property type="entry name" value="MCP_chemotaxis"/>
</dbReference>
<dbReference type="eggNOG" id="COG0840">
    <property type="taxonomic scope" value="Bacteria"/>
</dbReference>
<sequence length="448" mass="48117">MLSLFKKTPSAATDPAPVAAPAPDLRQAVQSIAQAASRLGRDAAEVRGLIEDSNQVNQRQVQALQTLGSQLGEVQRAQGGIGTTTTESLKAVERARAAVEQVGTEVGGIVDTLRQVAAAAGQITQIALQTRLVAFNASVEAGRAGEAGRGFGVVADAVKDLSAKVEASSKQIMSTVAELDQRVGALAREIQLREGEAPQGAFHRALAEVQGGVGSISAAAVQSRTICDGLNEQMAAIDREMQRSSQTLGSATARSEAFLKVSENMIEVVADCGIDTDDTPYIRGVQEAASQISKLLEDALRTNTIAIADLFDENYQAVPGTNPAQHTTRFVALADRLFPQVQERLLTLNQKVVYCIAVDRNGYVATHNRQYCNPQRSNDPVWNTANSRYRRIFNDRTGLASARNTRPFLLQTYRRDMGGGNFVLMKEAAAPITVNGRHWGGVRLAFQF</sequence>
<organism evidence="6 7">
    <name type="scientific">Methylibium petroleiphilum (strain ATCC BAA-1232 / LMG 22953 / PM1)</name>
    <dbReference type="NCBI Taxonomy" id="420662"/>
    <lineage>
        <taxon>Bacteria</taxon>
        <taxon>Pseudomonadati</taxon>
        <taxon>Pseudomonadota</taxon>
        <taxon>Betaproteobacteria</taxon>
        <taxon>Burkholderiales</taxon>
        <taxon>Sphaerotilaceae</taxon>
        <taxon>Methylibium</taxon>
    </lineage>
</organism>
<evidence type="ECO:0000256" key="4">
    <source>
        <dbReference type="SAM" id="MobiDB-lite"/>
    </source>
</evidence>
<dbReference type="Pfam" id="PF00015">
    <property type="entry name" value="MCPsignal"/>
    <property type="match status" value="1"/>
</dbReference>
<feature type="domain" description="Methyl-accepting transducer" evidence="5">
    <location>
        <begin position="21"/>
        <end position="259"/>
    </location>
</feature>
<comment type="similarity">
    <text evidence="2">Belongs to the methyl-accepting chemotaxis (MCP) protein family.</text>
</comment>
<evidence type="ECO:0000256" key="1">
    <source>
        <dbReference type="ARBA" id="ARBA00022500"/>
    </source>
</evidence>
<evidence type="ECO:0000256" key="3">
    <source>
        <dbReference type="PROSITE-ProRule" id="PRU00284"/>
    </source>
</evidence>
<name>A2SKE6_METPP</name>
<proteinExistence type="inferred from homology"/>
<feature type="compositionally biased region" description="Low complexity" evidence="4">
    <location>
        <begin position="9"/>
        <end position="20"/>
    </location>
</feature>
<evidence type="ECO:0000259" key="5">
    <source>
        <dbReference type="PROSITE" id="PS50111"/>
    </source>
</evidence>
<keyword evidence="7" id="KW-1185">Reference proteome</keyword>
<dbReference type="HOGENOM" id="CLU_000445_107_32_4"/>
<keyword evidence="3" id="KW-0807">Transducer</keyword>
<dbReference type="PANTHER" id="PTHR43531:SF11">
    <property type="entry name" value="METHYL-ACCEPTING CHEMOTAXIS PROTEIN 3"/>
    <property type="match status" value="1"/>
</dbReference>
<feature type="region of interest" description="Disordered" evidence="4">
    <location>
        <begin position="1"/>
        <end position="20"/>
    </location>
</feature>
<dbReference type="STRING" id="420662.Mpe_A3082"/>
<dbReference type="PROSITE" id="PS50111">
    <property type="entry name" value="CHEMOTAXIS_TRANSDUC_2"/>
    <property type="match status" value="1"/>
</dbReference>
<evidence type="ECO:0000313" key="6">
    <source>
        <dbReference type="EMBL" id="ABM96035.1"/>
    </source>
</evidence>
<reference evidence="6 7" key="1">
    <citation type="journal article" date="2007" name="J. Bacteriol.">
        <title>Whole-genome analysis of the methyl tert-butyl ether-degrading beta-proteobacterium Methylibium petroleiphilum PM1.</title>
        <authorList>
            <person name="Kane S.R."/>
            <person name="Chakicherla A.Y."/>
            <person name="Chain P.S.G."/>
            <person name="Schmidt R."/>
            <person name="Shin M.W."/>
            <person name="Legler T.C."/>
            <person name="Scow K.M."/>
            <person name="Larimer F.W."/>
            <person name="Lucas S.M."/>
            <person name="Richardson P.M."/>
            <person name="Hristova K.R."/>
        </authorList>
    </citation>
    <scope>NUCLEOTIDE SEQUENCE [LARGE SCALE GENOMIC DNA]</scope>
    <source>
        <strain evidence="7">ATCC BAA-1232 / LMG 22953 / PM1</strain>
    </source>
</reference>
<keyword evidence="1" id="KW-0145">Chemotaxis</keyword>
<protein>
    <submittedName>
        <fullName evidence="6">Methyl-accepting chemotaxis sensory transducer</fullName>
    </submittedName>
</protein>
<gene>
    <name evidence="6" type="primary">mcp</name>
    <name evidence="6" type="ordered locus">Mpe_A3082</name>
</gene>
<evidence type="ECO:0000313" key="7">
    <source>
        <dbReference type="Proteomes" id="UP000000366"/>
    </source>
</evidence>
<dbReference type="EMBL" id="CP000555">
    <property type="protein sequence ID" value="ABM96035.1"/>
    <property type="molecule type" value="Genomic_DNA"/>
</dbReference>
<dbReference type="RefSeq" id="WP_011830658.1">
    <property type="nucleotide sequence ID" value="NC_008825.1"/>
</dbReference>
<dbReference type="PANTHER" id="PTHR43531">
    <property type="entry name" value="PROTEIN ICFG"/>
    <property type="match status" value="1"/>
</dbReference>